<comment type="caution">
    <text evidence="2">The sequence shown here is derived from an EMBL/GenBank/DDBJ whole genome shotgun (WGS) entry which is preliminary data.</text>
</comment>
<dbReference type="Proteomes" id="UP001224890">
    <property type="component" value="Unassembled WGS sequence"/>
</dbReference>
<gene>
    <name evidence="2" type="ORF">BDP55DRAFT_673726</name>
</gene>
<reference evidence="2" key="1">
    <citation type="submission" date="2021-06" db="EMBL/GenBank/DDBJ databases">
        <title>Comparative genomics, transcriptomics and evolutionary studies reveal genomic signatures of adaptation to plant cell wall in hemibiotrophic fungi.</title>
        <authorList>
            <consortium name="DOE Joint Genome Institute"/>
            <person name="Baroncelli R."/>
            <person name="Diaz J.F."/>
            <person name="Benocci T."/>
            <person name="Peng M."/>
            <person name="Battaglia E."/>
            <person name="Haridas S."/>
            <person name="Andreopoulos W."/>
            <person name="Labutti K."/>
            <person name="Pangilinan J."/>
            <person name="Floch G.L."/>
            <person name="Makela M.R."/>
            <person name="Henrissat B."/>
            <person name="Grigoriev I.V."/>
            <person name="Crouch J.A."/>
            <person name="De Vries R.P."/>
            <person name="Sukno S.A."/>
            <person name="Thon M.R."/>
        </authorList>
    </citation>
    <scope>NUCLEOTIDE SEQUENCE</scope>
    <source>
        <strain evidence="2">CBS 193.32</strain>
    </source>
</reference>
<name>A0AAJ0ESA8_9PEZI</name>
<dbReference type="EMBL" id="JAHMHR010000040">
    <property type="protein sequence ID" value="KAK1672143.1"/>
    <property type="molecule type" value="Genomic_DNA"/>
</dbReference>
<evidence type="ECO:0000256" key="1">
    <source>
        <dbReference type="SAM" id="MobiDB-lite"/>
    </source>
</evidence>
<accession>A0AAJ0ESA8</accession>
<proteinExistence type="predicted"/>
<sequence>MQSVDKKSALVVPCFPPTKRHHHCIRDRGSHHQPHLLLFFGSRLPHSESAELPSHPSKTLLPSTQVPPERIACQRNKEAKKRNPTK</sequence>
<keyword evidence="3" id="KW-1185">Reference proteome</keyword>
<dbReference type="AlphaFoldDB" id="A0AAJ0ESA8"/>
<dbReference type="GeneID" id="85460144"/>
<evidence type="ECO:0000313" key="3">
    <source>
        <dbReference type="Proteomes" id="UP001224890"/>
    </source>
</evidence>
<feature type="region of interest" description="Disordered" evidence="1">
    <location>
        <begin position="47"/>
        <end position="86"/>
    </location>
</feature>
<feature type="compositionally biased region" description="Polar residues" evidence="1">
    <location>
        <begin position="56"/>
        <end position="66"/>
    </location>
</feature>
<organism evidence="2 3">
    <name type="scientific">Colletotrichum godetiae</name>
    <dbReference type="NCBI Taxonomy" id="1209918"/>
    <lineage>
        <taxon>Eukaryota</taxon>
        <taxon>Fungi</taxon>
        <taxon>Dikarya</taxon>
        <taxon>Ascomycota</taxon>
        <taxon>Pezizomycotina</taxon>
        <taxon>Sordariomycetes</taxon>
        <taxon>Hypocreomycetidae</taxon>
        <taxon>Glomerellales</taxon>
        <taxon>Glomerellaceae</taxon>
        <taxon>Colletotrichum</taxon>
        <taxon>Colletotrichum acutatum species complex</taxon>
    </lineage>
</organism>
<dbReference type="RefSeq" id="XP_060426146.1">
    <property type="nucleotide sequence ID" value="XM_060575618.1"/>
</dbReference>
<protein>
    <submittedName>
        <fullName evidence="2">Uncharacterized protein</fullName>
    </submittedName>
</protein>
<evidence type="ECO:0000313" key="2">
    <source>
        <dbReference type="EMBL" id="KAK1672143.1"/>
    </source>
</evidence>